<evidence type="ECO:0000256" key="1">
    <source>
        <dbReference type="ARBA" id="ARBA00004496"/>
    </source>
</evidence>
<evidence type="ECO:0000313" key="4">
    <source>
        <dbReference type="EMBL" id="RMZ94850.1"/>
    </source>
</evidence>
<dbReference type="PANTHER" id="PTHR18914:SF9">
    <property type="entry name" value="CATENIN ALPHA"/>
    <property type="match status" value="1"/>
</dbReference>
<dbReference type="AlphaFoldDB" id="A0A3M7P7U1"/>
<dbReference type="Gene3D" id="1.20.120.230">
    <property type="entry name" value="Alpha-catenin/vinculin-like"/>
    <property type="match status" value="1"/>
</dbReference>
<keyword evidence="5" id="KW-1185">Reference proteome</keyword>
<organism evidence="4 5">
    <name type="scientific">Brachionus plicatilis</name>
    <name type="common">Marine rotifer</name>
    <name type="synonym">Brachionus muelleri</name>
    <dbReference type="NCBI Taxonomy" id="10195"/>
    <lineage>
        <taxon>Eukaryota</taxon>
        <taxon>Metazoa</taxon>
        <taxon>Spiralia</taxon>
        <taxon>Gnathifera</taxon>
        <taxon>Rotifera</taxon>
        <taxon>Eurotatoria</taxon>
        <taxon>Monogononta</taxon>
        <taxon>Pseudotrocha</taxon>
        <taxon>Ploima</taxon>
        <taxon>Brachionidae</taxon>
        <taxon>Brachionus</taxon>
    </lineage>
</organism>
<reference evidence="4 5" key="1">
    <citation type="journal article" date="2018" name="Sci. Rep.">
        <title>Genomic signatures of local adaptation to the degree of environmental predictability in rotifers.</title>
        <authorList>
            <person name="Franch-Gras L."/>
            <person name="Hahn C."/>
            <person name="Garcia-Roger E.M."/>
            <person name="Carmona M.J."/>
            <person name="Serra M."/>
            <person name="Gomez A."/>
        </authorList>
    </citation>
    <scope>NUCLEOTIDE SEQUENCE [LARGE SCALE GENOMIC DNA]</scope>
    <source>
        <strain evidence="4">HYR1</strain>
    </source>
</reference>
<feature type="non-terminal residue" evidence="4">
    <location>
        <position position="1"/>
    </location>
</feature>
<dbReference type="PANTHER" id="PTHR18914">
    <property type="entry name" value="ALPHA CATENIN"/>
    <property type="match status" value="1"/>
</dbReference>
<dbReference type="GO" id="GO:0005912">
    <property type="term" value="C:adherens junction"/>
    <property type="evidence" value="ECO:0007669"/>
    <property type="project" value="TreeGrafter"/>
</dbReference>
<dbReference type="GO" id="GO:0008013">
    <property type="term" value="F:beta-catenin binding"/>
    <property type="evidence" value="ECO:0007669"/>
    <property type="project" value="TreeGrafter"/>
</dbReference>
<comment type="caution">
    <text evidence="4">The sequence shown here is derived from an EMBL/GenBank/DDBJ whole genome shotgun (WGS) entry which is preliminary data.</text>
</comment>
<dbReference type="Pfam" id="PF01044">
    <property type="entry name" value="Vinculin"/>
    <property type="match status" value="1"/>
</dbReference>
<gene>
    <name evidence="4" type="ORF">BpHYR1_040409</name>
</gene>
<dbReference type="GO" id="GO:0098609">
    <property type="term" value="P:cell-cell adhesion"/>
    <property type="evidence" value="ECO:0007669"/>
    <property type="project" value="TreeGrafter"/>
</dbReference>
<evidence type="ECO:0000256" key="2">
    <source>
        <dbReference type="ARBA" id="ARBA00008376"/>
    </source>
</evidence>
<evidence type="ECO:0000256" key="3">
    <source>
        <dbReference type="ARBA" id="ARBA00022490"/>
    </source>
</evidence>
<dbReference type="GO" id="GO:0005737">
    <property type="term" value="C:cytoplasm"/>
    <property type="evidence" value="ECO:0007669"/>
    <property type="project" value="UniProtKB-SubCell"/>
</dbReference>
<accession>A0A3M7P7U1</accession>
<proteinExistence type="inferred from homology"/>
<protein>
    <submittedName>
        <fullName evidence="4">Catenin alpha-2</fullName>
    </submittedName>
</protein>
<dbReference type="SUPFAM" id="SSF47220">
    <property type="entry name" value="alpha-catenin/vinculin-like"/>
    <property type="match status" value="1"/>
</dbReference>
<dbReference type="STRING" id="10195.A0A3M7P7U1"/>
<name>A0A3M7P7U1_BRAPC</name>
<dbReference type="InterPro" id="IPR036723">
    <property type="entry name" value="Alpha-catenin/vinculin-like_sf"/>
</dbReference>
<dbReference type="EMBL" id="REGN01012772">
    <property type="protein sequence ID" value="RMZ94850.1"/>
    <property type="molecule type" value="Genomic_DNA"/>
</dbReference>
<comment type="similarity">
    <text evidence="2">Belongs to the vinculin/alpha-catenin family.</text>
</comment>
<dbReference type="GO" id="GO:0016342">
    <property type="term" value="C:catenin complex"/>
    <property type="evidence" value="ECO:0007669"/>
    <property type="project" value="TreeGrafter"/>
</dbReference>
<sequence>PESASSLLISSKNLMNTVASVVKASYVASTKYTSKTGSKKPIVQWKMKPPELKPLVVKPTQYDTSGLVRKASKRNIMTPLKLLSEFEA</sequence>
<dbReference type="InterPro" id="IPR006077">
    <property type="entry name" value="Vinculin/catenin"/>
</dbReference>
<comment type="subcellular location">
    <subcellularLocation>
        <location evidence="1">Cytoplasm</location>
    </subcellularLocation>
</comment>
<dbReference type="Proteomes" id="UP000276133">
    <property type="component" value="Unassembled WGS sequence"/>
</dbReference>
<dbReference type="GO" id="GO:0016477">
    <property type="term" value="P:cell migration"/>
    <property type="evidence" value="ECO:0007669"/>
    <property type="project" value="TreeGrafter"/>
</dbReference>
<dbReference type="GO" id="GO:0051015">
    <property type="term" value="F:actin filament binding"/>
    <property type="evidence" value="ECO:0007669"/>
    <property type="project" value="InterPro"/>
</dbReference>
<evidence type="ECO:0000313" key="5">
    <source>
        <dbReference type="Proteomes" id="UP000276133"/>
    </source>
</evidence>
<keyword evidence="3" id="KW-0963">Cytoplasm</keyword>